<dbReference type="InterPro" id="IPR045854">
    <property type="entry name" value="NO2/SO3_Rdtase_4Fe4S_sf"/>
</dbReference>
<keyword evidence="9" id="KW-1185">Reference proteome</keyword>
<keyword evidence="4" id="KW-0560">Oxidoreductase</keyword>
<keyword evidence="1" id="KW-0004">4Fe-4S</keyword>
<dbReference type="InterPro" id="IPR036136">
    <property type="entry name" value="Nit/Sulf_reduc_fer-like_dom_sf"/>
</dbReference>
<evidence type="ECO:0000256" key="4">
    <source>
        <dbReference type="ARBA" id="ARBA00023002"/>
    </source>
</evidence>
<sequence length="368" mass="37346">MAGVKAADRCPGVLRPHSAEDGAVVRLRLPGGQTTAEVVSALSSLAETYGNPDLQLTSRAGIQLRGLPDPLPPGVARTLLGLGLLPSLPHERVRNIVASPLTGVTGGRADLRGLIHDLDHAIIAEPALAALPGRFLFVLDDGRDDVTDRPFDLGYRATDGRTGHVLVGGAALGFPVPIERAVDTLIELAVGFLQAQHTSGVWHVRELPDWITGIANLGPVPQPHPGAGCGTVGDLGAAAGVAVPLGLLTPAQAAALARVAPGPLVITPWRGVVVPGGAAGLAILAEAGLGTDPGSPWSVITACVGGPWCARSAGSTRAAAYDLAAAGRPPTRVHISGCERRCGAPSGDHRDILVRPEPAVSRSSGAGS</sequence>
<dbReference type="InterPro" id="IPR051329">
    <property type="entry name" value="NIR_SIR_4Fe-4S"/>
</dbReference>
<evidence type="ECO:0000256" key="3">
    <source>
        <dbReference type="ARBA" id="ARBA00022723"/>
    </source>
</evidence>
<keyword evidence="5" id="KW-0408">Iron</keyword>
<evidence type="ECO:0000256" key="1">
    <source>
        <dbReference type="ARBA" id="ARBA00022485"/>
    </source>
</evidence>
<evidence type="ECO:0000256" key="6">
    <source>
        <dbReference type="ARBA" id="ARBA00023014"/>
    </source>
</evidence>
<dbReference type="Pfam" id="PF03460">
    <property type="entry name" value="NIR_SIR_ferr"/>
    <property type="match status" value="1"/>
</dbReference>
<comment type="caution">
    <text evidence="8">The sequence shown here is derived from an EMBL/GenBank/DDBJ whole genome shotgun (WGS) entry which is preliminary data.</text>
</comment>
<organism evidence="8 9">
    <name type="scientific">Microlunatus ginsengisoli</name>
    <dbReference type="NCBI Taxonomy" id="363863"/>
    <lineage>
        <taxon>Bacteria</taxon>
        <taxon>Bacillati</taxon>
        <taxon>Actinomycetota</taxon>
        <taxon>Actinomycetes</taxon>
        <taxon>Propionibacteriales</taxon>
        <taxon>Propionibacteriaceae</taxon>
        <taxon>Microlunatus</taxon>
    </lineage>
</organism>
<evidence type="ECO:0000256" key="5">
    <source>
        <dbReference type="ARBA" id="ARBA00023004"/>
    </source>
</evidence>
<feature type="domain" description="Nitrite/Sulfite reductase ferredoxin-like" evidence="7">
    <location>
        <begin position="20"/>
        <end position="69"/>
    </location>
</feature>
<dbReference type="Gene3D" id="3.90.480.10">
    <property type="entry name" value="Sulfite Reductase Hemoprotein,Domain 2"/>
    <property type="match status" value="1"/>
</dbReference>
<keyword evidence="2" id="KW-0349">Heme</keyword>
<dbReference type="PANTHER" id="PTHR32439:SF9">
    <property type="entry name" value="BLR3264 PROTEIN"/>
    <property type="match status" value="1"/>
</dbReference>
<keyword evidence="6" id="KW-0411">Iron-sulfur</keyword>
<dbReference type="SUPFAM" id="SSF55124">
    <property type="entry name" value="Nitrite/Sulfite reductase N-terminal domain-like"/>
    <property type="match status" value="2"/>
</dbReference>
<dbReference type="Gene3D" id="3.30.413.10">
    <property type="entry name" value="Sulfite Reductase Hemoprotein, domain 1"/>
    <property type="match status" value="1"/>
</dbReference>
<accession>A0ABP7A230</accession>
<proteinExistence type="predicted"/>
<evidence type="ECO:0000259" key="7">
    <source>
        <dbReference type="Pfam" id="PF03460"/>
    </source>
</evidence>
<keyword evidence="3" id="KW-0479">Metal-binding</keyword>
<gene>
    <name evidence="8" type="primary">cobG</name>
    <name evidence="8" type="ORF">GCM10022236_27310</name>
</gene>
<evidence type="ECO:0000256" key="2">
    <source>
        <dbReference type="ARBA" id="ARBA00022617"/>
    </source>
</evidence>
<dbReference type="SUPFAM" id="SSF56014">
    <property type="entry name" value="Nitrite and sulphite reductase 4Fe-4S domain-like"/>
    <property type="match status" value="1"/>
</dbReference>
<reference evidence="9" key="1">
    <citation type="journal article" date="2019" name="Int. J. Syst. Evol. Microbiol.">
        <title>The Global Catalogue of Microorganisms (GCM) 10K type strain sequencing project: providing services to taxonomists for standard genome sequencing and annotation.</title>
        <authorList>
            <consortium name="The Broad Institute Genomics Platform"/>
            <consortium name="The Broad Institute Genome Sequencing Center for Infectious Disease"/>
            <person name="Wu L."/>
            <person name="Ma J."/>
        </authorList>
    </citation>
    <scope>NUCLEOTIDE SEQUENCE [LARGE SCALE GENOMIC DNA]</scope>
    <source>
        <strain evidence="9">JCM 16929</strain>
    </source>
</reference>
<protein>
    <submittedName>
        <fullName evidence="8">Precorrin-3B synthase</fullName>
    </submittedName>
</protein>
<name>A0ABP7A230_9ACTN</name>
<dbReference type="InterPro" id="IPR005117">
    <property type="entry name" value="NiRdtase/SiRdtase_haem-b_fer"/>
</dbReference>
<evidence type="ECO:0000313" key="9">
    <source>
        <dbReference type="Proteomes" id="UP001501490"/>
    </source>
</evidence>
<dbReference type="PANTHER" id="PTHR32439">
    <property type="entry name" value="FERREDOXIN--NITRITE REDUCTASE, CHLOROPLASTIC"/>
    <property type="match status" value="1"/>
</dbReference>
<evidence type="ECO:0000313" key="8">
    <source>
        <dbReference type="EMBL" id="GAA3623438.1"/>
    </source>
</evidence>
<dbReference type="EMBL" id="BAABAB010000017">
    <property type="protein sequence ID" value="GAA3623438.1"/>
    <property type="molecule type" value="Genomic_DNA"/>
</dbReference>
<dbReference type="Proteomes" id="UP001501490">
    <property type="component" value="Unassembled WGS sequence"/>
</dbReference>